<feature type="domain" description="SMP-30/Gluconolactonase/LRE-like region" evidence="3">
    <location>
        <begin position="129"/>
        <end position="213"/>
    </location>
</feature>
<dbReference type="SUPFAM" id="SSF101898">
    <property type="entry name" value="NHL repeat"/>
    <property type="match status" value="1"/>
</dbReference>
<dbReference type="Proteomes" id="UP000057158">
    <property type="component" value="Chromosome"/>
</dbReference>
<evidence type="ECO:0000313" key="4">
    <source>
        <dbReference type="EMBL" id="ALC17177.1"/>
    </source>
</evidence>
<dbReference type="STRING" id="1603606.DSOUD_2416"/>
<dbReference type="Gene3D" id="2.120.10.30">
    <property type="entry name" value="TolB, C-terminal domain"/>
    <property type="match status" value="2"/>
</dbReference>
<protein>
    <submittedName>
        <fullName evidence="4">NHL repeat-containing protein</fullName>
    </submittedName>
</protein>
<gene>
    <name evidence="4" type="ORF">DSOUD_2416</name>
</gene>
<feature type="repeat" description="NHL" evidence="2">
    <location>
        <begin position="256"/>
        <end position="299"/>
    </location>
</feature>
<feature type="repeat" description="NHL" evidence="2">
    <location>
        <begin position="303"/>
        <end position="346"/>
    </location>
</feature>
<dbReference type="PATRIC" id="fig|1603606.3.peg.2619"/>
<dbReference type="OrthoDB" id="9774579at2"/>
<reference evidence="4 5" key="1">
    <citation type="submission" date="2015-07" db="EMBL/GenBank/DDBJ databases">
        <title>Isolation and Genomic Characterization of a Novel Halophilic Metal-Reducing Deltaproteobacterium from the Deep Subsurface.</title>
        <authorList>
            <person name="Badalamenti J.P."/>
            <person name="Summers Z.M."/>
            <person name="Gralnick J.A."/>
            <person name="Bond D.R."/>
        </authorList>
    </citation>
    <scope>NUCLEOTIDE SEQUENCE [LARGE SCALE GENOMIC DNA]</scope>
    <source>
        <strain evidence="4 5">WTL</strain>
    </source>
</reference>
<accession>A0A0M4D1Y5</accession>
<evidence type="ECO:0000313" key="5">
    <source>
        <dbReference type="Proteomes" id="UP000057158"/>
    </source>
</evidence>
<feature type="repeat" description="NHL" evidence="2">
    <location>
        <begin position="218"/>
        <end position="252"/>
    </location>
</feature>
<evidence type="ECO:0000256" key="1">
    <source>
        <dbReference type="ARBA" id="ARBA00022737"/>
    </source>
</evidence>
<evidence type="ECO:0000259" key="3">
    <source>
        <dbReference type="Pfam" id="PF08450"/>
    </source>
</evidence>
<dbReference type="PROSITE" id="PS51125">
    <property type="entry name" value="NHL"/>
    <property type="match status" value="4"/>
</dbReference>
<dbReference type="EMBL" id="CP010802">
    <property type="protein sequence ID" value="ALC17177.1"/>
    <property type="molecule type" value="Genomic_DNA"/>
</dbReference>
<evidence type="ECO:0000256" key="2">
    <source>
        <dbReference type="PROSITE-ProRule" id="PRU00504"/>
    </source>
</evidence>
<sequence>MIPLPAGRFFLILLFGAFLLPGCAAPRTAEIAWNEAGVDRVWPSPPSTPRIRYLRTISGTGDFASDGAGARFLRWVAGDPDRGPDLQSPYGVAADGDGLIWVADSGTQAVHAFDLARGKVTYLTNFGKERLVTPVGLAVDSQRRILYVSDAGLGKVFAVDYQGDLLGLREPPGGYGRPAGMATDLQGNLYVVDVVKGLIAVFSPEGTFVRAIDGHQLEGGGFNLPSNVFVDQAGNVFVTDSMNFRVAVFDHRGDVLGTIGELGDGPGTLARPRGVAVDSRGDVFVGDAAFDNIQLFDLTGQLLLYFGSPGNGPGEFALPAGLFIDRFDRLYVADAHNHRIQIFQFLSGDK</sequence>
<name>A0A0M4D1Y5_9BACT</name>
<dbReference type="AlphaFoldDB" id="A0A0M4D1Y5"/>
<dbReference type="PANTHER" id="PTHR24104">
    <property type="entry name" value="E3 UBIQUITIN-PROTEIN LIGASE NHLRC1-RELATED"/>
    <property type="match status" value="1"/>
</dbReference>
<dbReference type="PANTHER" id="PTHR24104:SF25">
    <property type="entry name" value="PROTEIN LIN-41"/>
    <property type="match status" value="1"/>
</dbReference>
<organism evidence="4 5">
    <name type="scientific">Desulfuromonas soudanensis</name>
    <dbReference type="NCBI Taxonomy" id="1603606"/>
    <lineage>
        <taxon>Bacteria</taxon>
        <taxon>Pseudomonadati</taxon>
        <taxon>Thermodesulfobacteriota</taxon>
        <taxon>Desulfuromonadia</taxon>
        <taxon>Desulfuromonadales</taxon>
        <taxon>Desulfuromonadaceae</taxon>
        <taxon>Desulfuromonas</taxon>
    </lineage>
</organism>
<keyword evidence="1" id="KW-0677">Repeat</keyword>
<dbReference type="InterPro" id="IPR050952">
    <property type="entry name" value="TRIM-NHL_E3_ligases"/>
</dbReference>
<dbReference type="Pfam" id="PF08450">
    <property type="entry name" value="SGL"/>
    <property type="match status" value="1"/>
</dbReference>
<dbReference type="Pfam" id="PF17170">
    <property type="entry name" value="DUF5128"/>
    <property type="match status" value="1"/>
</dbReference>
<keyword evidence="5" id="KW-1185">Reference proteome</keyword>
<proteinExistence type="predicted"/>
<dbReference type="KEGG" id="des:DSOUD_2416"/>
<dbReference type="InterPro" id="IPR001258">
    <property type="entry name" value="NHL_repeat"/>
</dbReference>
<dbReference type="InterPro" id="IPR011042">
    <property type="entry name" value="6-blade_b-propeller_TolB-like"/>
</dbReference>
<dbReference type="GO" id="GO:0008270">
    <property type="term" value="F:zinc ion binding"/>
    <property type="evidence" value="ECO:0007669"/>
    <property type="project" value="UniProtKB-KW"/>
</dbReference>
<dbReference type="InterPro" id="IPR013658">
    <property type="entry name" value="SGL"/>
</dbReference>
<dbReference type="Pfam" id="PF01436">
    <property type="entry name" value="NHL"/>
    <property type="match status" value="2"/>
</dbReference>
<feature type="repeat" description="NHL" evidence="2">
    <location>
        <begin position="85"/>
        <end position="116"/>
    </location>
</feature>
<dbReference type="RefSeq" id="WP_053551207.1">
    <property type="nucleotide sequence ID" value="NZ_CP010802.1"/>
</dbReference>